<dbReference type="InterPro" id="IPR050303">
    <property type="entry name" value="GatZ_KbaZ_carbometab"/>
</dbReference>
<dbReference type="AlphaFoldDB" id="A0A0J5KP95"/>
<name>A0A0J5KP95_PLUGE</name>
<evidence type="ECO:0000256" key="1">
    <source>
        <dbReference type="ARBA" id="ARBA00005191"/>
    </source>
</evidence>
<reference evidence="2 3" key="1">
    <citation type="submission" date="2015-05" db="EMBL/GenBank/DDBJ databases">
        <title>Genome sequences of Pluralibacter gergoviae.</title>
        <authorList>
            <person name="Greninger A.L."/>
            <person name="Miller S."/>
        </authorList>
    </citation>
    <scope>NUCLEOTIDE SEQUENCE [LARGE SCALE GENOMIC DNA]</scope>
    <source>
        <strain evidence="2 3">JS81F13</strain>
    </source>
</reference>
<dbReference type="InterPro" id="IPR012062">
    <property type="entry name" value="GatZ/KbaZ-like"/>
</dbReference>
<dbReference type="PIRSF" id="PIRSF009264">
    <property type="entry name" value="TagBP_ald_AgaZ"/>
    <property type="match status" value="1"/>
</dbReference>
<protein>
    <submittedName>
        <fullName evidence="2">Tagatose-bisphosphate aldolase</fullName>
    </submittedName>
</protein>
<dbReference type="GO" id="GO:2001059">
    <property type="term" value="P:D-tagatose 6-phosphate catabolic process"/>
    <property type="evidence" value="ECO:0007669"/>
    <property type="project" value="UniProtKB-UniPathway"/>
</dbReference>
<gene>
    <name evidence="2" type="ORF">ABW06_24245</name>
</gene>
<dbReference type="InterPro" id="IPR013785">
    <property type="entry name" value="Aldolase_TIM"/>
</dbReference>
<dbReference type="RefSeq" id="WP_048281032.1">
    <property type="nucleotide sequence ID" value="NZ_LDZF01000042.1"/>
</dbReference>
<dbReference type="Pfam" id="PF08013">
    <property type="entry name" value="GatZ_KbaZ-like"/>
    <property type="match status" value="1"/>
</dbReference>
<dbReference type="Proteomes" id="UP000036196">
    <property type="component" value="Unassembled WGS sequence"/>
</dbReference>
<comment type="pathway">
    <text evidence="1">Carbohydrate metabolism; D-tagatose 6-phosphate degradation; D-glyceraldehyde 3-phosphate and glycerone phosphate from D-tagatose 6-phosphate: step 2/2.</text>
</comment>
<evidence type="ECO:0000313" key="3">
    <source>
        <dbReference type="Proteomes" id="UP000036196"/>
    </source>
</evidence>
<evidence type="ECO:0000313" key="2">
    <source>
        <dbReference type="EMBL" id="KMK09406.1"/>
    </source>
</evidence>
<keyword evidence="3" id="KW-1185">Reference proteome</keyword>
<accession>A0A0J5KP95</accession>
<sequence>MTELSALIARHKQGEQVGITSVCSAHPWVIEAAMQYARQNGDMLLVEATSNQVDQEGGYTGMTPQDFRQQLDEMAEKIAFDRTRLMLGGDHLGPNRWQHLPAEQAMEKAQVLVAHYVAAGFQKIHLDCSMSCAGDPIPLTDAIVAERTASLARTCETISEEKWGKREVVYVIGTEVPVPGGAHESLDHLEVTHIDAARQTLETHRTAFAREGIADIWSRVIGLVVQPGVEFSHDSVISFQPEKARELSTLVADYPHLVFEAHSTDYQSPEAYRALVTNHFAILKVGPALTFALREALYALENIERELLPDDQCSNLRQCLELVMLEKPTFWQKYYLGSPLEQHFARHYSYSDRLRYYWPEQQVQSAVERLLANLARQPVPLPLLSQYLPEQYRRVLAKQLPADARTLVLDRITDVLRDYASACH</sequence>
<dbReference type="PANTHER" id="PTHR32502">
    <property type="entry name" value="N-ACETYLGALACTOSAMINE PERMEASE II COMPONENT-RELATED"/>
    <property type="match status" value="1"/>
</dbReference>
<organism evidence="2 3">
    <name type="scientific">Pluralibacter gergoviae</name>
    <name type="common">Enterobacter gergoviae</name>
    <dbReference type="NCBI Taxonomy" id="61647"/>
    <lineage>
        <taxon>Bacteria</taxon>
        <taxon>Pseudomonadati</taxon>
        <taxon>Pseudomonadota</taxon>
        <taxon>Gammaproteobacteria</taxon>
        <taxon>Enterobacterales</taxon>
        <taxon>Enterobacteriaceae</taxon>
        <taxon>Pluralibacter</taxon>
    </lineage>
</organism>
<dbReference type="PANTHER" id="PTHR32502:SF2">
    <property type="entry name" value="D-TAGATOSE-1,6-BISPHOSPHATE ALDOLASE SUBUNIT KBAZ"/>
    <property type="match status" value="1"/>
</dbReference>
<dbReference type="Gene3D" id="1.10.400.20">
    <property type="entry name" value="putative tagatose 6-phosphate kinase domain like"/>
    <property type="match status" value="1"/>
</dbReference>
<dbReference type="GO" id="GO:0009401">
    <property type="term" value="P:phosphoenolpyruvate-dependent sugar phosphotransferase system"/>
    <property type="evidence" value="ECO:0007669"/>
    <property type="project" value="TreeGrafter"/>
</dbReference>
<dbReference type="PATRIC" id="fig|61647.15.peg.4056"/>
<dbReference type="UniPathway" id="UPA00704">
    <property type="reaction ID" value="UER00716"/>
</dbReference>
<dbReference type="NCBIfam" id="TIGR02810">
    <property type="entry name" value="agaZ_gatZ"/>
    <property type="match status" value="1"/>
</dbReference>
<dbReference type="SUPFAM" id="SSF51569">
    <property type="entry name" value="Aldolase"/>
    <property type="match status" value="1"/>
</dbReference>
<proteinExistence type="predicted"/>
<comment type="caution">
    <text evidence="2">The sequence shown here is derived from an EMBL/GenBank/DDBJ whole genome shotgun (WGS) entry which is preliminary data.</text>
</comment>
<dbReference type="EMBL" id="LDZF01000042">
    <property type="protein sequence ID" value="KMK09406.1"/>
    <property type="molecule type" value="Genomic_DNA"/>
</dbReference>
<dbReference type="GO" id="GO:0005886">
    <property type="term" value="C:plasma membrane"/>
    <property type="evidence" value="ECO:0007669"/>
    <property type="project" value="TreeGrafter"/>
</dbReference>
<dbReference type="GO" id="GO:0005975">
    <property type="term" value="P:carbohydrate metabolic process"/>
    <property type="evidence" value="ECO:0007669"/>
    <property type="project" value="InterPro"/>
</dbReference>
<dbReference type="Gene3D" id="3.20.20.70">
    <property type="entry name" value="Aldolase class I"/>
    <property type="match status" value="1"/>
</dbReference>